<dbReference type="RefSeq" id="WP_119596645.1">
    <property type="nucleotide sequence ID" value="NZ_QXBN01000059.1"/>
</dbReference>
<dbReference type="AlphaFoldDB" id="A0ABD7HFS8"/>
<sequence>MPSSAEPLNVDPDELRMTAGHLDTHAGEFLNSHQSSHSRAAQVQLGSGLAAAALPEMLAGWEADGARFGKHFGTHAEGHKTAASEYVGTDTGNAGGITDAGSGL</sequence>
<name>A0ABD7HFS8_9MYCO</name>
<organism evidence="2 3">
    <name type="scientific">Mycobacteroides abscessus</name>
    <dbReference type="NCBI Taxonomy" id="36809"/>
    <lineage>
        <taxon>Bacteria</taxon>
        <taxon>Bacillati</taxon>
        <taxon>Actinomycetota</taxon>
        <taxon>Actinomycetes</taxon>
        <taxon>Mycobacteriales</taxon>
        <taxon>Mycobacteriaceae</taxon>
        <taxon>Mycobacteroides</taxon>
    </lineage>
</organism>
<accession>A0ABD7HFS8</accession>
<reference evidence="2 3" key="1">
    <citation type="submission" date="2018-08" db="EMBL/GenBank/DDBJ databases">
        <title>Linezolid Resistance in Mycobacterium abscessus: MIC Distribution and Comprehensive Investigation of Resistance Mechanisms.</title>
        <authorList>
            <person name="Ye M."/>
            <person name="Xu L."/>
            <person name="Zou Y."/>
            <person name="Li B."/>
            <person name="Guo Q."/>
            <person name="Zhang Y."/>
            <person name="Zhan M."/>
            <person name="Xu B."/>
            <person name="Yu F."/>
            <person name="Zhang Z."/>
            <person name="Chu H."/>
        </authorList>
    </citation>
    <scope>NUCLEOTIDE SEQUENCE [LARGE SCALE GENOMIC DNA]</scope>
    <source>
        <strain evidence="2 3">G143</strain>
    </source>
</reference>
<feature type="region of interest" description="Disordered" evidence="1">
    <location>
        <begin position="83"/>
        <end position="104"/>
    </location>
</feature>
<dbReference type="EMBL" id="QXBN01000059">
    <property type="protein sequence ID" value="RIT26824.1"/>
    <property type="molecule type" value="Genomic_DNA"/>
</dbReference>
<evidence type="ECO:0000256" key="1">
    <source>
        <dbReference type="SAM" id="MobiDB-lite"/>
    </source>
</evidence>
<dbReference type="InterPro" id="IPR036689">
    <property type="entry name" value="ESAT-6-like_sf"/>
</dbReference>
<dbReference type="Proteomes" id="UP000284557">
    <property type="component" value="Unassembled WGS sequence"/>
</dbReference>
<dbReference type="Pfam" id="PF10824">
    <property type="entry name" value="T7SS_ESX_EspC"/>
    <property type="match status" value="1"/>
</dbReference>
<evidence type="ECO:0000313" key="3">
    <source>
        <dbReference type="Proteomes" id="UP000284557"/>
    </source>
</evidence>
<proteinExistence type="predicted"/>
<comment type="caution">
    <text evidence="2">The sequence shown here is derived from an EMBL/GenBank/DDBJ whole genome shotgun (WGS) entry which is preliminary data.</text>
</comment>
<protein>
    <submittedName>
        <fullName evidence="2">ESX-1 secretion-associated protein</fullName>
    </submittedName>
</protein>
<dbReference type="InterPro" id="IPR022536">
    <property type="entry name" value="EspC"/>
</dbReference>
<gene>
    <name evidence="2" type="ORF">D2E76_27865</name>
</gene>
<dbReference type="SUPFAM" id="SSF140453">
    <property type="entry name" value="EsxAB dimer-like"/>
    <property type="match status" value="1"/>
</dbReference>
<evidence type="ECO:0000313" key="2">
    <source>
        <dbReference type="EMBL" id="RIT26824.1"/>
    </source>
</evidence>